<dbReference type="GO" id="GO:0008191">
    <property type="term" value="F:metalloendopeptidase inhibitor activity"/>
    <property type="evidence" value="ECO:0000318"/>
    <property type="project" value="GO_Central"/>
</dbReference>
<gene>
    <name evidence="4" type="primary">WBGene00091588</name>
</gene>
<organism evidence="4 5">
    <name type="scientific">Pristionchus pacificus</name>
    <name type="common">Parasitic nematode worm</name>
    <dbReference type="NCBI Taxonomy" id="54126"/>
    <lineage>
        <taxon>Eukaryota</taxon>
        <taxon>Metazoa</taxon>
        <taxon>Ecdysozoa</taxon>
        <taxon>Nematoda</taxon>
        <taxon>Chromadorea</taxon>
        <taxon>Rhabditida</taxon>
        <taxon>Rhabditina</taxon>
        <taxon>Diplogasteromorpha</taxon>
        <taxon>Diplogasteroidea</taxon>
        <taxon>Neodiplogasteridae</taxon>
        <taxon>Pristionchus</taxon>
    </lineage>
</organism>
<accession>A0A8R1Y3A9</accession>
<evidence type="ECO:0000313" key="5">
    <source>
        <dbReference type="Proteomes" id="UP000005239"/>
    </source>
</evidence>
<keyword evidence="5" id="KW-1185">Reference proteome</keyword>
<reference evidence="5" key="1">
    <citation type="journal article" date="2008" name="Nat. Genet.">
        <title>The Pristionchus pacificus genome provides a unique perspective on nematode lifestyle and parasitism.</title>
        <authorList>
            <person name="Dieterich C."/>
            <person name="Clifton S.W."/>
            <person name="Schuster L.N."/>
            <person name="Chinwalla A."/>
            <person name="Delehaunty K."/>
            <person name="Dinkelacker I."/>
            <person name="Fulton L."/>
            <person name="Fulton R."/>
            <person name="Godfrey J."/>
            <person name="Minx P."/>
            <person name="Mitreva M."/>
            <person name="Roeseler W."/>
            <person name="Tian H."/>
            <person name="Witte H."/>
            <person name="Yang S.P."/>
            <person name="Wilson R.K."/>
            <person name="Sommer R.J."/>
        </authorList>
    </citation>
    <scope>NUCLEOTIDE SEQUENCE [LARGE SCALE GENOMIC DNA]</scope>
    <source>
        <strain evidence="5">PS312</strain>
    </source>
</reference>
<name>A0A2A6C0V3_PRIPA</name>
<dbReference type="Proteomes" id="UP000005239">
    <property type="component" value="Unassembled WGS sequence"/>
</dbReference>
<dbReference type="PANTHER" id="PTHR11844">
    <property type="entry name" value="METALLOPROTEASE INHIBITOR"/>
    <property type="match status" value="1"/>
</dbReference>
<accession>A0A2A6C0V3</accession>
<dbReference type="OrthoDB" id="6041373at2759"/>
<dbReference type="GO" id="GO:0051045">
    <property type="term" value="P:negative regulation of membrane protein ectodomain proteolysis"/>
    <property type="evidence" value="ECO:0000318"/>
    <property type="project" value="GO_Central"/>
</dbReference>
<dbReference type="InterPro" id="IPR008993">
    <property type="entry name" value="TIMP-like_OB-fold"/>
</dbReference>
<dbReference type="PROSITE" id="PS50189">
    <property type="entry name" value="NTR"/>
    <property type="match status" value="1"/>
</dbReference>
<dbReference type="InterPro" id="IPR001134">
    <property type="entry name" value="Netrin_domain"/>
</dbReference>
<keyword evidence="2" id="KW-0964">Secreted</keyword>
<dbReference type="InterPro" id="IPR001820">
    <property type="entry name" value="TIMP"/>
</dbReference>
<dbReference type="Pfam" id="PF00965">
    <property type="entry name" value="TIMP"/>
    <property type="match status" value="1"/>
</dbReference>
<dbReference type="SUPFAM" id="SSF50242">
    <property type="entry name" value="TIMP-like"/>
    <property type="match status" value="1"/>
</dbReference>
<protein>
    <submittedName>
        <fullName evidence="4">NTR domain-containing protein</fullName>
    </submittedName>
</protein>
<evidence type="ECO:0000256" key="1">
    <source>
        <dbReference type="ARBA" id="ARBA00004613"/>
    </source>
</evidence>
<evidence type="ECO:0000256" key="2">
    <source>
        <dbReference type="ARBA" id="ARBA00022525"/>
    </source>
</evidence>
<keyword evidence="3" id="KW-1015">Disulfide bond</keyword>
<dbReference type="EnsemblMetazoa" id="PPA02034.1">
    <property type="protein sequence ID" value="PPA02034.1"/>
    <property type="gene ID" value="WBGene00091588"/>
</dbReference>
<proteinExistence type="predicted"/>
<dbReference type="GO" id="GO:0031012">
    <property type="term" value="C:extracellular matrix"/>
    <property type="evidence" value="ECO:0000318"/>
    <property type="project" value="GO_Central"/>
</dbReference>
<dbReference type="GO" id="GO:0005615">
    <property type="term" value="C:extracellular space"/>
    <property type="evidence" value="ECO:0000318"/>
    <property type="project" value="GO_Central"/>
</dbReference>
<comment type="subcellular location">
    <subcellularLocation>
        <location evidence="1">Secreted</location>
    </subcellularLocation>
</comment>
<evidence type="ECO:0000313" key="4">
    <source>
        <dbReference type="EnsemblMetazoa" id="PPA02034.1"/>
    </source>
</evidence>
<dbReference type="PANTHER" id="PTHR11844:SF25">
    <property type="entry name" value="NTR DOMAIN-CONTAINING PROTEIN"/>
    <property type="match status" value="1"/>
</dbReference>
<dbReference type="AlphaFoldDB" id="A0A2A6C0V3"/>
<reference evidence="4" key="2">
    <citation type="submission" date="2022-06" db="UniProtKB">
        <authorList>
            <consortium name="EnsemblMetazoa"/>
        </authorList>
    </citation>
    <scope>IDENTIFICATION</scope>
    <source>
        <strain evidence="4">PS312</strain>
    </source>
</reference>
<evidence type="ECO:0000256" key="3">
    <source>
        <dbReference type="ARBA" id="ARBA00023157"/>
    </source>
</evidence>
<dbReference type="Gene3D" id="2.40.50.120">
    <property type="match status" value="2"/>
</dbReference>
<sequence length="273" mass="30311">MNIHKMIILSIFLLFAALVNHANGCECEVIDAETSFANSGFGMRNFTDHLIDIFSLSRVVVENVTRPDDSILVGTSKDGLFDYRDNDDAEIVYIVKHVDVYKTPTKCLSTEVRTAHDDGVCSVDDLSIGEVLVLAGMIPARSLLVLLSIIVVSFACTCRDSGPEAAYCKAEFVSKIKVDQVYELARNNHTYDYLYTVKHLTTFKKGPAHLDEEIRSPFHESMCGVKLRKGEEVVVAGTLTSCGFLRIDSCNRIPPTFDVNKFKKINCSTLVVI</sequence>